<dbReference type="InterPro" id="IPR050469">
    <property type="entry name" value="Diguanylate_Cyclase"/>
</dbReference>
<organism evidence="5 6">
    <name type="scientific">Paraburkholderia phytofirmans</name>
    <dbReference type="NCBI Taxonomy" id="261302"/>
    <lineage>
        <taxon>Bacteria</taxon>
        <taxon>Pseudomonadati</taxon>
        <taxon>Pseudomonadota</taxon>
        <taxon>Betaproteobacteria</taxon>
        <taxon>Burkholderiales</taxon>
        <taxon>Burkholderiaceae</taxon>
        <taxon>Paraburkholderia</taxon>
    </lineage>
</organism>
<feature type="transmembrane region" description="Helical" evidence="3">
    <location>
        <begin position="124"/>
        <end position="145"/>
    </location>
</feature>
<keyword evidence="6" id="KW-1185">Reference proteome</keyword>
<dbReference type="InterPro" id="IPR043128">
    <property type="entry name" value="Rev_trsase/Diguanyl_cyclase"/>
</dbReference>
<dbReference type="SUPFAM" id="SSF55073">
    <property type="entry name" value="Nucleotide cyclase"/>
    <property type="match status" value="1"/>
</dbReference>
<evidence type="ECO:0000256" key="2">
    <source>
        <dbReference type="ARBA" id="ARBA00034247"/>
    </source>
</evidence>
<keyword evidence="3" id="KW-0472">Membrane</keyword>
<gene>
    <name evidence="5" type="ORF">PQR03_11095</name>
</gene>
<comment type="catalytic activity">
    <reaction evidence="2">
        <text>2 GTP = 3',3'-c-di-GMP + 2 diphosphate</text>
        <dbReference type="Rhea" id="RHEA:24898"/>
        <dbReference type="ChEBI" id="CHEBI:33019"/>
        <dbReference type="ChEBI" id="CHEBI:37565"/>
        <dbReference type="ChEBI" id="CHEBI:58805"/>
        <dbReference type="EC" id="2.7.7.65"/>
    </reaction>
</comment>
<dbReference type="Gene3D" id="3.30.70.270">
    <property type="match status" value="1"/>
</dbReference>
<feature type="transmembrane region" description="Helical" evidence="3">
    <location>
        <begin position="99"/>
        <end position="118"/>
    </location>
</feature>
<evidence type="ECO:0000313" key="6">
    <source>
        <dbReference type="Proteomes" id="UP001629274"/>
    </source>
</evidence>
<evidence type="ECO:0000256" key="3">
    <source>
        <dbReference type="SAM" id="Phobius"/>
    </source>
</evidence>
<feature type="transmembrane region" description="Helical" evidence="3">
    <location>
        <begin position="41"/>
        <end position="61"/>
    </location>
</feature>
<evidence type="ECO:0000259" key="4">
    <source>
        <dbReference type="PROSITE" id="PS50887"/>
    </source>
</evidence>
<keyword evidence="3" id="KW-1133">Transmembrane helix</keyword>
<keyword evidence="3" id="KW-0812">Transmembrane</keyword>
<dbReference type="EMBL" id="JAQQDR010000004">
    <property type="protein sequence ID" value="MFM0238677.1"/>
    <property type="molecule type" value="Genomic_DNA"/>
</dbReference>
<dbReference type="SMART" id="SM00267">
    <property type="entry name" value="GGDEF"/>
    <property type="match status" value="1"/>
</dbReference>
<dbReference type="PROSITE" id="PS50887">
    <property type="entry name" value="GGDEF"/>
    <property type="match status" value="1"/>
</dbReference>
<feature type="transmembrane region" description="Helical" evidence="3">
    <location>
        <begin position="67"/>
        <end position="92"/>
    </location>
</feature>
<feature type="transmembrane region" description="Helical" evidence="3">
    <location>
        <begin position="12"/>
        <end position="34"/>
    </location>
</feature>
<reference evidence="5 6" key="1">
    <citation type="journal article" date="2024" name="Chem. Sci.">
        <title>Discovery of megapolipeptins by genome mining of a Burkholderiales bacteria collection.</title>
        <authorList>
            <person name="Paulo B.S."/>
            <person name="Recchia M.J.J."/>
            <person name="Lee S."/>
            <person name="Fergusson C.H."/>
            <person name="Romanowski S.B."/>
            <person name="Hernandez A."/>
            <person name="Krull N."/>
            <person name="Liu D.Y."/>
            <person name="Cavanagh H."/>
            <person name="Bos A."/>
            <person name="Gray C.A."/>
            <person name="Murphy B.T."/>
            <person name="Linington R.G."/>
            <person name="Eustaquio A.S."/>
        </authorList>
    </citation>
    <scope>NUCLEOTIDE SEQUENCE [LARGE SCALE GENOMIC DNA]</scope>
    <source>
        <strain evidence="5 6">RL17-351-BIE-A</strain>
    </source>
</reference>
<dbReference type="NCBIfam" id="TIGR00254">
    <property type="entry name" value="GGDEF"/>
    <property type="match status" value="1"/>
</dbReference>
<accession>A0ABW9BF66</accession>
<dbReference type="PANTHER" id="PTHR45138:SF9">
    <property type="entry name" value="DIGUANYLATE CYCLASE DGCM-RELATED"/>
    <property type="match status" value="1"/>
</dbReference>
<dbReference type="InterPro" id="IPR000160">
    <property type="entry name" value="GGDEF_dom"/>
</dbReference>
<feature type="domain" description="GGDEF" evidence="4">
    <location>
        <begin position="259"/>
        <end position="389"/>
    </location>
</feature>
<sequence length="389" mass="41517">MPFDSITAMLNPLSILLVTVLSSAMAMAVLGSLWRAAIPGVGYWISANAIAIVALLAFALQGHGSRWLTFVASNVLLAASLLLVVEGCLRFLGRRVRPWPAYIGLVVVLFGISYWTFAAPDFNARVALVSAFHAALYAALAALLLRGRPANRPRYSYYFLAVAALLLCAGHTSRGLMYGFGLLTQSSLMQVSPSNIIFLALGILAPPCLSIGVVMLAHDRLAERLERLANVDDLTGALSRRAFLAIGDALLKASLRTRSPVALAIIDIDSFKAVNDNYGHAAGDQVLSHFATFVARNLRVGDVFGRLGGEEFGVLCPATTTAEAVSLLDRLRGRLAGAAADELPRGLRYTFSVGVDQLRRDESLAQLMARADGALYAAKASGRNRVMAA</sequence>
<dbReference type="Pfam" id="PF00990">
    <property type="entry name" value="GGDEF"/>
    <property type="match status" value="1"/>
</dbReference>
<dbReference type="PANTHER" id="PTHR45138">
    <property type="entry name" value="REGULATORY COMPONENTS OF SENSORY TRANSDUCTION SYSTEM"/>
    <property type="match status" value="1"/>
</dbReference>
<dbReference type="Proteomes" id="UP001629274">
    <property type="component" value="Unassembled WGS sequence"/>
</dbReference>
<evidence type="ECO:0000313" key="5">
    <source>
        <dbReference type="EMBL" id="MFM0238677.1"/>
    </source>
</evidence>
<comment type="caution">
    <text evidence="5">The sequence shown here is derived from an EMBL/GenBank/DDBJ whole genome shotgun (WGS) entry which is preliminary data.</text>
</comment>
<dbReference type="CDD" id="cd01949">
    <property type="entry name" value="GGDEF"/>
    <property type="match status" value="1"/>
</dbReference>
<protein>
    <recommendedName>
        <fullName evidence="1">diguanylate cyclase</fullName>
        <ecNumber evidence="1">2.7.7.65</ecNumber>
    </recommendedName>
</protein>
<feature type="transmembrane region" description="Helical" evidence="3">
    <location>
        <begin position="196"/>
        <end position="217"/>
    </location>
</feature>
<dbReference type="EC" id="2.7.7.65" evidence="1"/>
<feature type="transmembrane region" description="Helical" evidence="3">
    <location>
        <begin position="157"/>
        <end position="176"/>
    </location>
</feature>
<proteinExistence type="predicted"/>
<dbReference type="InterPro" id="IPR029787">
    <property type="entry name" value="Nucleotide_cyclase"/>
</dbReference>
<name>A0ABW9BF66_9BURK</name>
<evidence type="ECO:0000256" key="1">
    <source>
        <dbReference type="ARBA" id="ARBA00012528"/>
    </source>
</evidence>